<dbReference type="Gene3D" id="3.90.550.10">
    <property type="entry name" value="Spore Coat Polysaccharide Biosynthesis Protein SpsA, Chain A"/>
    <property type="match status" value="1"/>
</dbReference>
<protein>
    <submittedName>
        <fullName evidence="4">Nucleotidyltransferase family protein</fullName>
    </submittedName>
</protein>
<evidence type="ECO:0000256" key="1">
    <source>
        <dbReference type="ARBA" id="ARBA00022679"/>
    </source>
</evidence>
<dbReference type="Proteomes" id="UP000783253">
    <property type="component" value="Unassembled WGS sequence"/>
</dbReference>
<evidence type="ECO:0000313" key="5">
    <source>
        <dbReference type="Proteomes" id="UP000783253"/>
    </source>
</evidence>
<accession>A0ABS7IVL0</accession>
<organism evidence="4 5">
    <name type="scientific">Qipengyuania polymorpha</name>
    <dbReference type="NCBI Taxonomy" id="2867234"/>
    <lineage>
        <taxon>Bacteria</taxon>
        <taxon>Pseudomonadati</taxon>
        <taxon>Pseudomonadota</taxon>
        <taxon>Alphaproteobacteria</taxon>
        <taxon>Sphingomonadales</taxon>
        <taxon>Erythrobacteraceae</taxon>
        <taxon>Qipengyuania</taxon>
    </lineage>
</organism>
<comment type="caution">
    <text evidence="4">The sequence shown here is derived from an EMBL/GenBank/DDBJ whole genome shotgun (WGS) entry which is preliminary data.</text>
</comment>
<reference evidence="4 5" key="1">
    <citation type="submission" date="2021-08" db="EMBL/GenBank/DDBJ databases">
        <title>Comparative Genomics Analysis of the Genus Qipengyuania Reveals Extensive Genetic Diversity and Metabolic Versatility, Including the Description of Fifteen Novel Species.</title>
        <authorList>
            <person name="Liu Y."/>
        </authorList>
    </citation>
    <scope>NUCLEOTIDE SEQUENCE [LARGE SCALE GENOMIC DNA]</scope>
    <source>
        <strain evidence="4 5">1NDH17</strain>
    </source>
</reference>
<dbReference type="InterPro" id="IPR025877">
    <property type="entry name" value="MobA-like_NTP_Trfase"/>
</dbReference>
<gene>
    <name evidence="4" type="ORF">K3152_04375</name>
</gene>
<dbReference type="SUPFAM" id="SSF53448">
    <property type="entry name" value="Nucleotide-diphospho-sugar transferases"/>
    <property type="match status" value="1"/>
</dbReference>
<dbReference type="Pfam" id="PF12804">
    <property type="entry name" value="NTP_transf_3"/>
    <property type="match status" value="1"/>
</dbReference>
<proteinExistence type="predicted"/>
<evidence type="ECO:0000313" key="4">
    <source>
        <dbReference type="EMBL" id="MBX7457475.1"/>
    </source>
</evidence>
<evidence type="ECO:0000259" key="3">
    <source>
        <dbReference type="Pfam" id="PF12804"/>
    </source>
</evidence>
<dbReference type="PANTHER" id="PTHR19136:SF81">
    <property type="entry name" value="MOLYBDENUM COFACTOR GUANYLYLTRANSFERASE"/>
    <property type="match status" value="1"/>
</dbReference>
<evidence type="ECO:0000256" key="2">
    <source>
        <dbReference type="ARBA" id="ARBA00022842"/>
    </source>
</evidence>
<feature type="domain" description="MobA-like NTP transferase" evidence="3">
    <location>
        <begin position="17"/>
        <end position="127"/>
    </location>
</feature>
<keyword evidence="1" id="KW-0808">Transferase</keyword>
<sequence>MSALVLAGTRPGGDPFARELGVAHKALIELAGKSLLQRVVEALYAAGIERVLVSTGEGPVAVLARELGAETIAPRAGPSGSVAAAFEHLGAPMVVTTSDHALLRPEWICELIDKTPENADLSVMLAERGVVEKAMPETRRTYLRFADGHWSGCNLFYLQTPTARSAIDTWSMVEADRKRPWRIAARLGPGTLFSMLLGRLTMAQGLSRLGKRIGIDAALVPASDGLAAVDVDKAADLEAVRALVGAAQEKASSPKL</sequence>
<dbReference type="InterPro" id="IPR029044">
    <property type="entry name" value="Nucleotide-diphossugar_trans"/>
</dbReference>
<dbReference type="PANTHER" id="PTHR19136">
    <property type="entry name" value="MOLYBDENUM COFACTOR GUANYLYLTRANSFERASE"/>
    <property type="match status" value="1"/>
</dbReference>
<dbReference type="EMBL" id="JAIGNK010000001">
    <property type="protein sequence ID" value="MBX7457475.1"/>
    <property type="molecule type" value="Genomic_DNA"/>
</dbReference>
<name>A0ABS7IVL0_9SPHN</name>
<keyword evidence="5" id="KW-1185">Reference proteome</keyword>
<keyword evidence="2" id="KW-0460">Magnesium</keyword>